<comment type="function">
    <text evidence="9">Required for the export of mRNAs containing poly(A) tails from the nucleus into the cytoplasm. May be involved in the terminal step of the mRNA transport through the nuclear pore complex (NPC).</text>
</comment>
<dbReference type="Pfam" id="PF07817">
    <property type="entry name" value="GLE1"/>
    <property type="match status" value="1"/>
</dbReference>
<dbReference type="InterPro" id="IPR038506">
    <property type="entry name" value="GLE1-like_sf"/>
</dbReference>
<organism evidence="13 14">
    <name type="scientific">Aromia moschata</name>
    <dbReference type="NCBI Taxonomy" id="1265417"/>
    <lineage>
        <taxon>Eukaryota</taxon>
        <taxon>Metazoa</taxon>
        <taxon>Ecdysozoa</taxon>
        <taxon>Arthropoda</taxon>
        <taxon>Hexapoda</taxon>
        <taxon>Insecta</taxon>
        <taxon>Pterygota</taxon>
        <taxon>Neoptera</taxon>
        <taxon>Endopterygota</taxon>
        <taxon>Coleoptera</taxon>
        <taxon>Polyphaga</taxon>
        <taxon>Cucujiformia</taxon>
        <taxon>Chrysomeloidea</taxon>
        <taxon>Cerambycidae</taxon>
        <taxon>Cerambycinae</taxon>
        <taxon>Callichromatini</taxon>
        <taxon>Aromia</taxon>
    </lineage>
</organism>
<dbReference type="GO" id="GO:0044614">
    <property type="term" value="C:nuclear pore cytoplasmic filaments"/>
    <property type="evidence" value="ECO:0007669"/>
    <property type="project" value="TreeGrafter"/>
</dbReference>
<evidence type="ECO:0000256" key="8">
    <source>
        <dbReference type="ARBA" id="ARBA00023242"/>
    </source>
</evidence>
<name>A0AAV8YAK0_9CUCU</name>
<evidence type="ECO:0000313" key="13">
    <source>
        <dbReference type="EMBL" id="KAJ8947887.1"/>
    </source>
</evidence>
<gene>
    <name evidence="13" type="ORF">NQ318_010033</name>
</gene>
<dbReference type="GO" id="GO:0031369">
    <property type="term" value="F:translation initiation factor binding"/>
    <property type="evidence" value="ECO:0007669"/>
    <property type="project" value="TreeGrafter"/>
</dbReference>
<dbReference type="EMBL" id="JAPWTK010000150">
    <property type="protein sequence ID" value="KAJ8947887.1"/>
    <property type="molecule type" value="Genomic_DNA"/>
</dbReference>
<keyword evidence="14" id="KW-1185">Reference proteome</keyword>
<dbReference type="InterPro" id="IPR012476">
    <property type="entry name" value="GLE1"/>
</dbReference>
<comment type="similarity">
    <text evidence="2">Belongs to the GLE1 family.</text>
</comment>
<evidence type="ECO:0000256" key="7">
    <source>
        <dbReference type="ARBA" id="ARBA00023132"/>
    </source>
</evidence>
<evidence type="ECO:0000256" key="12">
    <source>
        <dbReference type="ARBA" id="ARBA00030897"/>
    </source>
</evidence>
<dbReference type="PANTHER" id="PTHR12960">
    <property type="entry name" value="GLE-1-RELATED"/>
    <property type="match status" value="1"/>
</dbReference>
<dbReference type="GO" id="GO:0015031">
    <property type="term" value="P:protein transport"/>
    <property type="evidence" value="ECO:0007669"/>
    <property type="project" value="UniProtKB-KW"/>
</dbReference>
<evidence type="ECO:0000256" key="9">
    <source>
        <dbReference type="ARBA" id="ARBA00024680"/>
    </source>
</evidence>
<comment type="subcellular location">
    <subcellularLocation>
        <location evidence="1">Nucleus</location>
        <location evidence="1">Nuclear pore complex</location>
    </subcellularLocation>
</comment>
<proteinExistence type="inferred from homology"/>
<keyword evidence="6" id="KW-0811">Translocation</keyword>
<comment type="caution">
    <text evidence="13">The sequence shown here is derived from an EMBL/GenBank/DDBJ whole genome shotgun (WGS) entry which is preliminary data.</text>
</comment>
<evidence type="ECO:0000256" key="4">
    <source>
        <dbReference type="ARBA" id="ARBA00022816"/>
    </source>
</evidence>
<dbReference type="GO" id="GO:0005737">
    <property type="term" value="C:cytoplasm"/>
    <property type="evidence" value="ECO:0007669"/>
    <property type="project" value="TreeGrafter"/>
</dbReference>
<evidence type="ECO:0000256" key="5">
    <source>
        <dbReference type="ARBA" id="ARBA00022927"/>
    </source>
</evidence>
<evidence type="ECO:0000256" key="3">
    <source>
        <dbReference type="ARBA" id="ARBA00022448"/>
    </source>
</evidence>
<dbReference type="PANTHER" id="PTHR12960:SF0">
    <property type="entry name" value="MRNA EXPORT FACTOR GLE1"/>
    <property type="match status" value="1"/>
</dbReference>
<keyword evidence="5" id="KW-0653">Protein transport</keyword>
<evidence type="ECO:0000256" key="2">
    <source>
        <dbReference type="ARBA" id="ARBA00011056"/>
    </source>
</evidence>
<dbReference type="AlphaFoldDB" id="A0AAV8YAK0"/>
<reference evidence="13" key="1">
    <citation type="journal article" date="2023" name="Insect Mol. Biol.">
        <title>Genome sequencing provides insights into the evolution of gene families encoding plant cell wall-degrading enzymes in longhorned beetles.</title>
        <authorList>
            <person name="Shin N.R."/>
            <person name="Okamura Y."/>
            <person name="Kirsch R."/>
            <person name="Pauchet Y."/>
        </authorList>
    </citation>
    <scope>NUCLEOTIDE SEQUENCE</scope>
    <source>
        <strain evidence="13">AMC_N1</strain>
    </source>
</reference>
<keyword evidence="3" id="KW-0813">Transport</keyword>
<evidence type="ECO:0000256" key="1">
    <source>
        <dbReference type="ARBA" id="ARBA00004567"/>
    </source>
</evidence>
<evidence type="ECO:0000313" key="14">
    <source>
        <dbReference type="Proteomes" id="UP001162162"/>
    </source>
</evidence>
<dbReference type="Proteomes" id="UP001162162">
    <property type="component" value="Unassembled WGS sequence"/>
</dbReference>
<dbReference type="Gene3D" id="1.25.40.510">
    <property type="entry name" value="GLE1-like"/>
    <property type="match status" value="1"/>
</dbReference>
<evidence type="ECO:0000256" key="11">
    <source>
        <dbReference type="ARBA" id="ARBA00029983"/>
    </source>
</evidence>
<keyword evidence="7" id="KW-0906">Nuclear pore complex</keyword>
<protein>
    <recommendedName>
        <fullName evidence="10">mRNA export factor GLE1</fullName>
    </recommendedName>
    <alternativeName>
        <fullName evidence="12">GLE1 RNA export mediator</fullName>
    </alternativeName>
    <alternativeName>
        <fullName evidence="11">Nucleoporin GLE1</fullName>
    </alternativeName>
</protein>
<evidence type="ECO:0000256" key="10">
    <source>
        <dbReference type="ARBA" id="ARBA00026227"/>
    </source>
</evidence>
<accession>A0AAV8YAK0</accession>
<dbReference type="GO" id="GO:0000822">
    <property type="term" value="F:inositol hexakisphosphate binding"/>
    <property type="evidence" value="ECO:0007669"/>
    <property type="project" value="TreeGrafter"/>
</dbReference>
<keyword evidence="8" id="KW-0539">Nucleus</keyword>
<dbReference type="GO" id="GO:0016973">
    <property type="term" value="P:poly(A)+ mRNA export from nucleus"/>
    <property type="evidence" value="ECO:0007669"/>
    <property type="project" value="InterPro"/>
</dbReference>
<dbReference type="GO" id="GO:0005543">
    <property type="term" value="F:phospholipid binding"/>
    <property type="evidence" value="ECO:0007669"/>
    <property type="project" value="TreeGrafter"/>
</dbReference>
<keyword evidence="4" id="KW-0509">mRNA transport</keyword>
<sequence length="171" mass="20384">MAYFYRFCPYLVPYYIPRQVGESDEEFYKRQGYQYNEGQIEKQDKFLKRMTGIMRLYSAILITKPKKGQVKRPHSLRNGWRWLSSLLNLEPRVDITATMLHCFLETVGFEMETKYGRGFVKLNRIIMQKFLPSCRQKCTGGAVTRLELLLSEYEKNKKFKEPAGFFPYISW</sequence>
<evidence type="ECO:0000256" key="6">
    <source>
        <dbReference type="ARBA" id="ARBA00023010"/>
    </source>
</evidence>